<evidence type="ECO:0000313" key="2">
    <source>
        <dbReference type="Proteomes" id="UP000791080"/>
    </source>
</evidence>
<keyword evidence="2" id="KW-1185">Reference proteome</keyword>
<protein>
    <submittedName>
        <fullName evidence="1">Beta protein</fullName>
    </submittedName>
</protein>
<evidence type="ECO:0000313" key="1">
    <source>
        <dbReference type="EMBL" id="MCP2330118.1"/>
    </source>
</evidence>
<dbReference type="InterPro" id="IPR025683">
    <property type="entry name" value="Protein_beta"/>
</dbReference>
<sequence length="237" mass="26324">MVVRCRSASQQDPSRLVERLRTLGAGLGLPTSSLHLVLDEGFVGRVEPRRVRGVVSLGRWVTAEVPLASITLVAGSTPRTRSGREREVDRLAEVDLWEDVRAELDIPLGYGDYGAVHPAPLPPSGPSPRAQPNPYLHYSLRRHRLTVARRIPGRKGLVVPSGAMEQYFREVAEEVVEDQDFAGPRFSWGDRCLHRCRTDPSISVGTAEWWIAYATSHHLARLSHHPPGTPPVSRSDR</sequence>
<accession>A0ABT1JD78</accession>
<dbReference type="Proteomes" id="UP000791080">
    <property type="component" value="Unassembled WGS sequence"/>
</dbReference>
<gene>
    <name evidence="1" type="ORF">G443_000388</name>
</gene>
<comment type="caution">
    <text evidence="1">The sequence shown here is derived from an EMBL/GenBank/DDBJ whole genome shotgun (WGS) entry which is preliminary data.</text>
</comment>
<organism evidence="1 2">
    <name type="scientific">Actinoalloteichus caeruleus DSM 43889</name>
    <dbReference type="NCBI Taxonomy" id="1120930"/>
    <lineage>
        <taxon>Bacteria</taxon>
        <taxon>Bacillati</taxon>
        <taxon>Actinomycetota</taxon>
        <taxon>Actinomycetes</taxon>
        <taxon>Pseudonocardiales</taxon>
        <taxon>Pseudonocardiaceae</taxon>
        <taxon>Actinoalloteichus</taxon>
        <taxon>Actinoalloteichus cyanogriseus</taxon>
    </lineage>
</organism>
<name>A0ABT1JD78_ACTCY</name>
<proteinExistence type="predicted"/>
<dbReference type="EMBL" id="AUBJ02000001">
    <property type="protein sequence ID" value="MCP2330118.1"/>
    <property type="molecule type" value="Genomic_DNA"/>
</dbReference>
<dbReference type="Pfam" id="PF14350">
    <property type="entry name" value="Beta_protein"/>
    <property type="match status" value="1"/>
</dbReference>
<reference evidence="1 2" key="1">
    <citation type="submission" date="2022-06" db="EMBL/GenBank/DDBJ databases">
        <title>Genomic Encyclopedia of Type Strains, Phase I: the one thousand microbial genomes (KMG-I) project.</title>
        <authorList>
            <person name="Kyrpides N."/>
        </authorList>
    </citation>
    <scope>NUCLEOTIDE SEQUENCE [LARGE SCALE GENOMIC DNA]</scope>
    <source>
        <strain evidence="1 2">DSM 43889</strain>
    </source>
</reference>